<feature type="region of interest" description="Disordered" evidence="1">
    <location>
        <begin position="210"/>
        <end position="310"/>
    </location>
</feature>
<dbReference type="Pfam" id="PF00307">
    <property type="entry name" value="CH"/>
    <property type="match status" value="1"/>
</dbReference>
<feature type="region of interest" description="Disordered" evidence="1">
    <location>
        <begin position="762"/>
        <end position="787"/>
    </location>
</feature>
<protein>
    <submittedName>
        <fullName evidence="4">Uncharacterized protein isoform X9</fullName>
    </submittedName>
</protein>
<evidence type="ECO:0000256" key="1">
    <source>
        <dbReference type="SAM" id="MobiDB-lite"/>
    </source>
</evidence>
<feature type="region of interest" description="Disordered" evidence="1">
    <location>
        <begin position="1432"/>
        <end position="1504"/>
    </location>
</feature>
<feature type="compositionally biased region" description="Low complexity" evidence="1">
    <location>
        <begin position="1626"/>
        <end position="1636"/>
    </location>
</feature>
<feature type="compositionally biased region" description="Low complexity" evidence="1">
    <location>
        <begin position="210"/>
        <end position="223"/>
    </location>
</feature>
<dbReference type="InterPro" id="IPR036872">
    <property type="entry name" value="CH_dom_sf"/>
</dbReference>
<feature type="region of interest" description="Disordered" evidence="1">
    <location>
        <begin position="111"/>
        <end position="168"/>
    </location>
</feature>
<feature type="region of interest" description="Disordered" evidence="1">
    <location>
        <begin position="1612"/>
        <end position="1693"/>
    </location>
</feature>
<dbReference type="SMART" id="SM00033">
    <property type="entry name" value="CH"/>
    <property type="match status" value="1"/>
</dbReference>
<evidence type="ECO:0000313" key="4">
    <source>
        <dbReference type="RefSeq" id="XP_041630877.1"/>
    </source>
</evidence>
<feature type="compositionally biased region" description="Basic and acidic residues" evidence="1">
    <location>
        <begin position="447"/>
        <end position="509"/>
    </location>
</feature>
<sequence length="1931" mass="214931">MPVTTGSSPSPSSPSAPGTATTARLSVPSKEDSGTESGEDLRLLAAGLRDTLQQRSSGSDASEANRSLVEEVTDALSRLESSLKQGKELAVDGGQRQALLGLVARLQSGLSAPEKLADQKPTSQAEEVDPTADSPEPAESSDCRQSRFAKRRQRNSRHTVGVSREELADARRYMEDMLMLEGKEFALAKTPSSGAVGPAQLYRPNQFVAAQQQLQHQQQAQPQPESPKVIPAVSPLQSPSQLRPNPTNRRPLSGDYAVSFASYEAAQNSQNSSPEGTGTSPNSNSQSNSNSNSSSNSSRFGGGKRHMMKRANTIDIPKAKAKYMADCDSDSDLEDDQGPHLGLKRAVQVSVKRRVHNAVPPFEPKTENDHKFLAFINKQSHQTGLGWGGSGGRSVSNWTHKFGNIKHTFETGAAATVTKGKPPPVPGHVPGWAKQEQMHHQQLQREQMQREQMQREQYQREQYQREQRQREQREQRDFKQRDQIQREQNQRELSKREQSQREQLQREQLQREQLHREKLQREQLQREQLQREQLQREQLQREQLQREQLQREQLQREQLQLQQQQQAAAAVQIERQRRQELERQLRIEQEARYEREERTRLEREYYEQQLQRQQQERQQQLDRQRQQQEQLERQRRQEMELRLQQQREQAAQVNNFIHAPQSVFRPIEHETPSQPGIYKPIAQKSQPNPAIWKPPTQQQQQQLQAPQSQQHLQARSAGTSYSNTPSPSSTAATSPIGLPWVAKPKVDNSDFRRKAHHFEERSLRDNLEQQQQQQQQGPSYHPNGNHVYLQRHNSLRSKAAPPALSEFKKRPSLPNAMDPGVAPSHPPHHQQAYQAPPPPTNISFTYADFPPVRRHAGASAHNYRSQPCLTSAVEQAEALTNPLAAPLVLTSSNPTYLPPPSSQSQPTRRFDYISSPIDVDAESPPNSPTSFMTMPNPALMTDNTDDDLDLDSDNNMLEYRAETKVMRKPRSQTAVRVADRRNAHMSDDEVYGRNSRAAKSLLYTMKQLGPGAPISGGGAGGGGSGSNHHHHKRQPLTAPSSPKSGCLSPDGRQYQAPLVEPLFPQLSTFEAKRQPQFTPNTPPAGPPPMNYQANPTYTPPRTQTQSQVQDNASSYLGETQTSYVVTYPVEDSGDEPEPESLAMSLSHQQQRLRRTSEHSNASSSLSLGSTSWTANPVHNTVTGSVAGLVPGSSPATGSSISGSLAGSIPGLMPVSVPVISTGPPVDRSTKPQLSQPTGKKVGNQGPQQVPHQSQQVPQQSQQVPQQPQPVPHGIPHPKSHEIPHLPQQVPQGMPHQRPQQLPQQLPKQLPQQLPQQLQQQLPQQLLQQAPLTTNNNRPKLSTRSHTIQGDNSYENRPLQNRIMSQQTLITSNSNSTQKFQQQKEHISELRRKSLGNVLESSQRSAYFEQEYKSSAPSDTPDIVKSSLPKEDAPLLKKFGPPQRHHYVPNAYQSPQLNKQGGSSSSTTITSSTSSTTTVVQQQNKPSIVETPATPQPQVPPEDEIPHNIVFNNVSAFTSLSRRNLTEEDHHQQQHGSRVNRLSKCDSWNQICQLQTSPNPSAKYNQPNAASSSSPGELRRTKSGHSLAVPKLYEAGIDKSQVSEKQRTVAAYFSGQKSPNQMEELRSTTTSITSRKSAINRTKTSEKLSAAARKSLSSLTTTSNGNMSSVGLGSSSSSMMQQQQHQSSSMMMGGGLSRSATMPHIANLNLLDESNVEDAFEQLMMAAAQQKSSTTSEQRTETKSKDGGATVTTTTTKVTTRTVSGNAASKNISPLAKFKQLDKQAAAQQAQKSSPTTSTPTTPGGSAQPYFKFTDPALNARAATVKDQLLQWCQHKTQEYENVQISNFSSSWSDGLAFCALIHHFLPDAFDYTKLTKQTRRHNFELAFSVADEKAGIAPLLDVEDMVEMSRPDWKCVFVYVQSIYRRFRNCQ</sequence>
<feature type="compositionally biased region" description="Polar residues" evidence="1">
    <location>
        <begin position="1450"/>
        <end position="1461"/>
    </location>
</feature>
<dbReference type="PROSITE" id="PS50021">
    <property type="entry name" value="CH"/>
    <property type="match status" value="1"/>
</dbReference>
<dbReference type="GeneID" id="108072440"/>
<feature type="region of interest" description="Disordered" evidence="1">
    <location>
        <begin position="1371"/>
        <end position="1391"/>
    </location>
</feature>
<evidence type="ECO:0000313" key="3">
    <source>
        <dbReference type="Proteomes" id="UP001652661"/>
    </source>
</evidence>
<feature type="compositionally biased region" description="Gly residues" evidence="1">
    <location>
        <begin position="1014"/>
        <end position="1025"/>
    </location>
</feature>
<feature type="compositionally biased region" description="Polar residues" evidence="1">
    <location>
        <begin position="265"/>
        <end position="279"/>
    </location>
</feature>
<dbReference type="SUPFAM" id="SSF47576">
    <property type="entry name" value="Calponin-homology domain, CH-domain"/>
    <property type="match status" value="1"/>
</dbReference>
<feature type="compositionally biased region" description="Low complexity" evidence="1">
    <location>
        <begin position="1"/>
        <end position="23"/>
    </location>
</feature>
<feature type="compositionally biased region" description="Polar residues" evidence="1">
    <location>
        <begin position="1371"/>
        <end position="1380"/>
    </location>
</feature>
<feature type="compositionally biased region" description="Low complexity" evidence="1">
    <location>
        <begin position="697"/>
        <end position="735"/>
    </location>
</feature>
<feature type="compositionally biased region" description="Low complexity" evidence="1">
    <location>
        <begin position="280"/>
        <end position="298"/>
    </location>
</feature>
<feature type="region of interest" description="Disordered" evidence="1">
    <location>
        <begin position="1"/>
        <end position="68"/>
    </location>
</feature>
<feature type="region of interest" description="Disordered" evidence="1">
    <location>
        <begin position="1012"/>
        <end position="1053"/>
    </location>
</feature>
<feature type="region of interest" description="Disordered" evidence="1">
    <location>
        <begin position="1779"/>
        <end position="1810"/>
    </location>
</feature>
<feature type="compositionally biased region" description="Pro residues" evidence="1">
    <location>
        <begin position="1080"/>
        <end position="1089"/>
    </location>
</feature>
<feature type="compositionally biased region" description="Low complexity" evidence="1">
    <location>
        <begin position="1462"/>
        <end position="1477"/>
    </location>
</feature>
<feature type="region of interest" description="Disordered" evidence="1">
    <location>
        <begin position="1218"/>
        <end position="1357"/>
    </location>
</feature>
<dbReference type="PANTHER" id="PTHR11915">
    <property type="entry name" value="SPECTRIN/FILAMIN RELATED CYTOSKELETAL PROTEIN"/>
    <property type="match status" value="1"/>
</dbReference>
<dbReference type="CDD" id="cd21200">
    <property type="entry name" value="CH_SMTN-like"/>
    <property type="match status" value="1"/>
</dbReference>
<feature type="compositionally biased region" description="Low complexity" evidence="1">
    <location>
        <begin position="1158"/>
        <end position="1171"/>
    </location>
</feature>
<feature type="compositionally biased region" description="Polar residues" evidence="1">
    <location>
        <begin position="1091"/>
        <end position="1111"/>
    </location>
</feature>
<feature type="compositionally biased region" description="Basic and acidic residues" evidence="1">
    <location>
        <begin position="1381"/>
        <end position="1391"/>
    </location>
</feature>
<reference evidence="4" key="1">
    <citation type="submission" date="2025-08" db="UniProtKB">
        <authorList>
            <consortium name="RefSeq"/>
        </authorList>
    </citation>
    <scope>IDENTIFICATION</scope>
    <source>
        <strain evidence="4">14028-0561.14</strain>
        <tissue evidence="4">Whole fly</tissue>
    </source>
</reference>
<feature type="region of interest" description="Disordered" evidence="1">
    <location>
        <begin position="416"/>
        <end position="509"/>
    </location>
</feature>
<feature type="compositionally biased region" description="Low complexity" evidence="1">
    <location>
        <begin position="1782"/>
        <end position="1808"/>
    </location>
</feature>
<feature type="compositionally biased region" description="Low complexity" evidence="1">
    <location>
        <begin position="1646"/>
        <end position="1690"/>
    </location>
</feature>
<proteinExistence type="predicted"/>
<accession>A0ABM3C524</accession>
<feature type="region of interest" description="Disordered" evidence="1">
    <location>
        <begin position="668"/>
        <end position="736"/>
    </location>
</feature>
<name>A0ABM3C524_DROKI</name>
<feature type="region of interest" description="Disordered" evidence="1">
    <location>
        <begin position="1129"/>
        <end position="1174"/>
    </location>
</feature>
<feature type="compositionally biased region" description="Low complexity" evidence="1">
    <location>
        <begin position="1244"/>
        <end position="1265"/>
    </location>
</feature>
<dbReference type="Gene3D" id="1.10.418.10">
    <property type="entry name" value="Calponin-like domain"/>
    <property type="match status" value="1"/>
</dbReference>
<feature type="compositionally biased region" description="Polar residues" evidence="1">
    <location>
        <begin position="1555"/>
        <end position="1574"/>
    </location>
</feature>
<feature type="region of interest" description="Disordered" evidence="1">
    <location>
        <begin position="1726"/>
        <end position="1752"/>
    </location>
</feature>
<feature type="compositionally biased region" description="Polar residues" evidence="1">
    <location>
        <begin position="51"/>
        <end position="65"/>
    </location>
</feature>
<keyword evidence="3" id="KW-1185">Reference proteome</keyword>
<feature type="compositionally biased region" description="Polar residues" evidence="1">
    <location>
        <begin position="235"/>
        <end position="250"/>
    </location>
</feature>
<dbReference type="InterPro" id="IPR001715">
    <property type="entry name" value="CH_dom"/>
</dbReference>
<feature type="region of interest" description="Disordered" evidence="1">
    <location>
        <begin position="1073"/>
        <end position="1111"/>
    </location>
</feature>
<feature type="compositionally biased region" description="Low complexity" evidence="1">
    <location>
        <begin position="1296"/>
        <end position="1331"/>
    </location>
</feature>
<feature type="compositionally biased region" description="Polar residues" evidence="1">
    <location>
        <begin position="1332"/>
        <end position="1357"/>
    </location>
</feature>
<feature type="region of interest" description="Disordered" evidence="1">
    <location>
        <begin position="806"/>
        <end position="847"/>
    </location>
</feature>
<feature type="domain" description="Calponin-homology (CH)" evidence="2">
    <location>
        <begin position="1822"/>
        <end position="1928"/>
    </location>
</feature>
<feature type="region of interest" description="Disordered" evidence="1">
    <location>
        <begin position="1555"/>
        <end position="1586"/>
    </location>
</feature>
<dbReference type="RefSeq" id="XP_041630877.1">
    <property type="nucleotide sequence ID" value="XM_041774943.2"/>
</dbReference>
<organism evidence="3 4">
    <name type="scientific">Drosophila kikkawai</name>
    <name type="common">Fruit fly</name>
    <dbReference type="NCBI Taxonomy" id="30033"/>
    <lineage>
        <taxon>Eukaryota</taxon>
        <taxon>Metazoa</taxon>
        <taxon>Ecdysozoa</taxon>
        <taxon>Arthropoda</taxon>
        <taxon>Hexapoda</taxon>
        <taxon>Insecta</taxon>
        <taxon>Pterygota</taxon>
        <taxon>Neoptera</taxon>
        <taxon>Endopterygota</taxon>
        <taxon>Diptera</taxon>
        <taxon>Brachycera</taxon>
        <taxon>Muscomorpha</taxon>
        <taxon>Ephydroidea</taxon>
        <taxon>Drosophilidae</taxon>
        <taxon>Drosophila</taxon>
        <taxon>Sophophora</taxon>
    </lineage>
</organism>
<evidence type="ECO:0000259" key="2">
    <source>
        <dbReference type="PROSITE" id="PS50021"/>
    </source>
</evidence>
<feature type="compositionally biased region" description="Basic residues" evidence="1">
    <location>
        <begin position="147"/>
        <end position="157"/>
    </location>
</feature>
<dbReference type="Proteomes" id="UP001652661">
    <property type="component" value="Chromosome X"/>
</dbReference>
<gene>
    <name evidence="4" type="primary">LOC108072440</name>
</gene>